<dbReference type="SUPFAM" id="SSF51735">
    <property type="entry name" value="NAD(P)-binding Rossmann-fold domains"/>
    <property type="match status" value="1"/>
</dbReference>
<evidence type="ECO:0000256" key="2">
    <source>
        <dbReference type="ARBA" id="ARBA00023002"/>
    </source>
</evidence>
<dbReference type="PANTHER" id="PTHR43477">
    <property type="entry name" value="DIHYDROANTICAPSIN 7-DEHYDROGENASE"/>
    <property type="match status" value="1"/>
</dbReference>
<keyword evidence="2" id="KW-0560">Oxidoreductase</keyword>
<protein>
    <submittedName>
        <fullName evidence="3">SDR family oxidoreductase</fullName>
    </submittedName>
</protein>
<dbReference type="AlphaFoldDB" id="A0A4R4VSW7"/>
<dbReference type="Proteomes" id="UP000295674">
    <property type="component" value="Unassembled WGS sequence"/>
</dbReference>
<dbReference type="Gene3D" id="3.40.50.720">
    <property type="entry name" value="NAD(P)-binding Rossmann-like Domain"/>
    <property type="match status" value="1"/>
</dbReference>
<dbReference type="InterPro" id="IPR036291">
    <property type="entry name" value="NAD(P)-bd_dom_sf"/>
</dbReference>
<dbReference type="InterPro" id="IPR051122">
    <property type="entry name" value="SDR_DHRS6-like"/>
</dbReference>
<dbReference type="GO" id="GO:0016491">
    <property type="term" value="F:oxidoreductase activity"/>
    <property type="evidence" value="ECO:0007669"/>
    <property type="project" value="UniProtKB-KW"/>
</dbReference>
<evidence type="ECO:0000313" key="3">
    <source>
        <dbReference type="EMBL" id="TDD03330.1"/>
    </source>
</evidence>
<dbReference type="RefSeq" id="WP_132677299.1">
    <property type="nucleotide sequence ID" value="NZ_SMKS01000040.1"/>
</dbReference>
<sequence>MANSRRVVITGGASGIGAATVARFAESGDEVVVVDRVRGDAGHRWIECDLTSGEAIARAAADIGDGVDVLCNIAGVAGTAPVKTIVGVNFLGLRALTDLLVPGMTPGGSVVNLASTAGWNWRIALPAVSELIATPDYRSGLDWAQKNLASGYDAYERSKQAVIVWTNVASQRHLGHVRVNSVSPGPIETPLLAEFYESMGHAELDPLTERAGGRNGTPVEIANVVAFLTSQDASWINGTDIVTDGGAEMAVSLAERGVLRTPDGAAMGDPR</sequence>
<accession>A0A4R4VSW7</accession>
<name>A0A4R4VSW7_9PSEU</name>
<dbReference type="InterPro" id="IPR002347">
    <property type="entry name" value="SDR_fam"/>
</dbReference>
<comment type="similarity">
    <text evidence="1">Belongs to the short-chain dehydrogenases/reductases (SDR) family.</text>
</comment>
<keyword evidence="4" id="KW-1185">Reference proteome</keyword>
<dbReference type="EMBL" id="SMKS01000040">
    <property type="protein sequence ID" value="TDD03330.1"/>
    <property type="molecule type" value="Genomic_DNA"/>
</dbReference>
<dbReference type="Pfam" id="PF13561">
    <property type="entry name" value="adh_short_C2"/>
    <property type="match status" value="1"/>
</dbReference>
<proteinExistence type="inferred from homology"/>
<gene>
    <name evidence="3" type="ORF">E1181_20795</name>
</gene>
<reference evidence="3 4" key="1">
    <citation type="submission" date="2019-03" db="EMBL/GenBank/DDBJ databases">
        <title>Draft genome sequences of novel Actinobacteria.</title>
        <authorList>
            <person name="Sahin N."/>
            <person name="Ay H."/>
            <person name="Saygin H."/>
        </authorList>
    </citation>
    <scope>NUCLEOTIDE SEQUENCE [LARGE SCALE GENOMIC DNA]</scope>
    <source>
        <strain evidence="3 4">16K309</strain>
    </source>
</reference>
<dbReference type="PANTHER" id="PTHR43477:SF1">
    <property type="entry name" value="DIHYDROANTICAPSIN 7-DEHYDROGENASE"/>
    <property type="match status" value="1"/>
</dbReference>
<dbReference type="PRINTS" id="PR00081">
    <property type="entry name" value="GDHRDH"/>
</dbReference>
<dbReference type="Pfam" id="PF00106">
    <property type="entry name" value="adh_short"/>
    <property type="match status" value="1"/>
</dbReference>
<evidence type="ECO:0000256" key="1">
    <source>
        <dbReference type="ARBA" id="ARBA00006484"/>
    </source>
</evidence>
<evidence type="ECO:0000313" key="4">
    <source>
        <dbReference type="Proteomes" id="UP000295674"/>
    </source>
</evidence>
<dbReference type="NCBIfam" id="NF009092">
    <property type="entry name" value="PRK12428.1"/>
    <property type="match status" value="1"/>
</dbReference>
<organism evidence="3 4">
    <name type="scientific">Saccharopolyspora terrae</name>
    <dbReference type="NCBI Taxonomy" id="2530384"/>
    <lineage>
        <taxon>Bacteria</taxon>
        <taxon>Bacillati</taxon>
        <taxon>Actinomycetota</taxon>
        <taxon>Actinomycetes</taxon>
        <taxon>Pseudonocardiales</taxon>
        <taxon>Pseudonocardiaceae</taxon>
        <taxon>Saccharopolyspora</taxon>
    </lineage>
</organism>
<comment type="caution">
    <text evidence="3">The sequence shown here is derived from an EMBL/GenBank/DDBJ whole genome shotgun (WGS) entry which is preliminary data.</text>
</comment>
<dbReference type="OrthoDB" id="9809287at2"/>